<feature type="transmembrane region" description="Helical" evidence="1">
    <location>
        <begin position="161"/>
        <end position="178"/>
    </location>
</feature>
<evidence type="ECO:0000313" key="3">
    <source>
        <dbReference type="Proteomes" id="UP000031637"/>
    </source>
</evidence>
<keyword evidence="1" id="KW-1133">Transmembrane helix</keyword>
<keyword evidence="1" id="KW-0472">Membrane</keyword>
<evidence type="ECO:0000313" key="2">
    <source>
        <dbReference type="EMBL" id="BAO29369.1"/>
    </source>
</evidence>
<dbReference type="AlphaFoldDB" id="W0SDT4"/>
<feature type="transmembrane region" description="Helical" evidence="1">
    <location>
        <begin position="38"/>
        <end position="57"/>
    </location>
</feature>
<sequence>MTALNRAQRLWLAGSLPLLVAIPFWWDASHLEYAYPTRPYLGTLATIGTAWAVLSLLGVRPWRRFSSRFWACATPALVALLTLAVILGAHGDRIDRWQAAGWSAGYLAFAWGVFWVIRTFGKRPPTVRAKAITYGLIAFVGIMGLFEDNYLWSAFEPRNLPYWFASLLLLTGAMLWLLRPMQALASRHTIIDITPEPEEQGATWTKLPKNTRHGPS</sequence>
<dbReference type="Proteomes" id="UP000031637">
    <property type="component" value="Chromosome"/>
</dbReference>
<keyword evidence="1" id="KW-0812">Transmembrane</keyword>
<proteinExistence type="predicted"/>
<name>W0SDT4_9PROT</name>
<feature type="transmembrane region" description="Helical" evidence="1">
    <location>
        <begin position="99"/>
        <end position="117"/>
    </location>
</feature>
<organism evidence="2 3">
    <name type="scientific">Sulfuritalea hydrogenivorans sk43H</name>
    <dbReference type="NCBI Taxonomy" id="1223802"/>
    <lineage>
        <taxon>Bacteria</taxon>
        <taxon>Pseudomonadati</taxon>
        <taxon>Pseudomonadota</taxon>
        <taxon>Betaproteobacteria</taxon>
        <taxon>Nitrosomonadales</taxon>
        <taxon>Sterolibacteriaceae</taxon>
        <taxon>Sulfuritalea</taxon>
    </lineage>
</organism>
<evidence type="ECO:0008006" key="4">
    <source>
        <dbReference type="Google" id="ProtNLM"/>
    </source>
</evidence>
<feature type="transmembrane region" description="Helical" evidence="1">
    <location>
        <begin position="129"/>
        <end position="146"/>
    </location>
</feature>
<dbReference type="KEGG" id="shd:SUTH_01576"/>
<evidence type="ECO:0000256" key="1">
    <source>
        <dbReference type="SAM" id="Phobius"/>
    </source>
</evidence>
<reference evidence="2 3" key="1">
    <citation type="journal article" date="2014" name="Syst. Appl. Microbiol.">
        <title>Complete genomes of freshwater sulfur oxidizers Sulfuricella denitrificans skB26 and Sulfuritalea hydrogenivorans sk43H: genetic insights into the sulfur oxidation pathway of betaproteobacteria.</title>
        <authorList>
            <person name="Watanabe T."/>
            <person name="Kojima H."/>
            <person name="Fukui M."/>
        </authorList>
    </citation>
    <scope>NUCLEOTIDE SEQUENCE [LARGE SCALE GENOMIC DNA]</scope>
    <source>
        <strain evidence="2">DSM22779</strain>
    </source>
</reference>
<gene>
    <name evidence="2" type="ORF">SUTH_01576</name>
</gene>
<feature type="transmembrane region" description="Helical" evidence="1">
    <location>
        <begin position="9"/>
        <end position="26"/>
    </location>
</feature>
<feature type="transmembrane region" description="Helical" evidence="1">
    <location>
        <begin position="69"/>
        <end position="87"/>
    </location>
</feature>
<dbReference type="HOGENOM" id="CLU_1277075_0_0_4"/>
<accession>W0SDT4</accession>
<keyword evidence="3" id="KW-1185">Reference proteome</keyword>
<protein>
    <recommendedName>
        <fullName evidence="4">Transmembrane protein</fullName>
    </recommendedName>
</protein>
<dbReference type="EMBL" id="AP012547">
    <property type="protein sequence ID" value="BAO29369.1"/>
    <property type="molecule type" value="Genomic_DNA"/>
</dbReference>
<dbReference type="STRING" id="1223802.SUTH_01576"/>